<sequence length="139" mass="15177">MQIIPYLFFPGTCREAMTRYAEILGVEAPEIMAFADLPEEDKAHMPGVADDAVMNASLNIGSGTLMGSDEVGPDFTPMAGSSVNIVLPTAEEAQRVFDALSEGGEVRMPMMPMFWTPAFGTLSDKWGTRWMVMAEEYEG</sequence>
<dbReference type="EMBL" id="JBDNCH010000002">
    <property type="protein sequence ID" value="MEN9062373.1"/>
    <property type="molecule type" value="Genomic_DNA"/>
</dbReference>
<name>A0AAW9SU78_9RHOB</name>
<protein>
    <submittedName>
        <fullName evidence="2">VOC family protein</fullName>
    </submittedName>
</protein>
<feature type="domain" description="PhnB-like" evidence="1">
    <location>
        <begin position="2"/>
        <end position="132"/>
    </location>
</feature>
<dbReference type="SUPFAM" id="SSF54593">
    <property type="entry name" value="Glyoxalase/Bleomycin resistance protein/Dihydroxybiphenyl dioxygenase"/>
    <property type="match status" value="1"/>
</dbReference>
<evidence type="ECO:0000313" key="3">
    <source>
        <dbReference type="Proteomes" id="UP001428774"/>
    </source>
</evidence>
<dbReference type="Gene3D" id="3.10.180.10">
    <property type="entry name" value="2,3-Dihydroxybiphenyl 1,2-Dioxygenase, domain 1"/>
    <property type="match status" value="1"/>
</dbReference>
<evidence type="ECO:0000313" key="2">
    <source>
        <dbReference type="EMBL" id="MEN9062373.1"/>
    </source>
</evidence>
<proteinExistence type="predicted"/>
<dbReference type="CDD" id="cd06588">
    <property type="entry name" value="PhnB_like"/>
    <property type="match status" value="1"/>
</dbReference>
<dbReference type="PANTHER" id="PTHR33990">
    <property type="entry name" value="PROTEIN YJDN-RELATED"/>
    <property type="match status" value="1"/>
</dbReference>
<accession>A0AAW9SU78</accession>
<dbReference type="AlphaFoldDB" id="A0AAW9SU78"/>
<gene>
    <name evidence="2" type="ORF">ABFB10_16625</name>
</gene>
<dbReference type="Pfam" id="PF06983">
    <property type="entry name" value="3-dmu-9_3-mt"/>
    <property type="match status" value="1"/>
</dbReference>
<dbReference type="Proteomes" id="UP001428774">
    <property type="component" value="Unassembled WGS sequence"/>
</dbReference>
<comment type="caution">
    <text evidence="2">The sequence shown here is derived from an EMBL/GenBank/DDBJ whole genome shotgun (WGS) entry which is preliminary data.</text>
</comment>
<dbReference type="InterPro" id="IPR029068">
    <property type="entry name" value="Glyas_Bleomycin-R_OHBP_Dase"/>
</dbReference>
<evidence type="ECO:0000259" key="1">
    <source>
        <dbReference type="Pfam" id="PF06983"/>
    </source>
</evidence>
<dbReference type="RefSeq" id="WP_347167354.1">
    <property type="nucleotide sequence ID" value="NZ_JBDNCH010000002.1"/>
</dbReference>
<organism evidence="2 3">
    <name type="scientific">Ponticoccus litoralis</name>
    <dbReference type="NCBI Taxonomy" id="422297"/>
    <lineage>
        <taxon>Bacteria</taxon>
        <taxon>Pseudomonadati</taxon>
        <taxon>Pseudomonadota</taxon>
        <taxon>Alphaproteobacteria</taxon>
        <taxon>Rhodobacterales</taxon>
        <taxon>Roseobacteraceae</taxon>
        <taxon>Ponticoccus</taxon>
    </lineage>
</organism>
<reference evidence="2 3" key="1">
    <citation type="submission" date="2024-05" db="EMBL/GenBank/DDBJ databases">
        <title>Genome sequence of Ponticoccus litoralis KCCM 90028.</title>
        <authorList>
            <person name="Kim J.M."/>
            <person name="Lee J.K."/>
            <person name="Choi B.J."/>
            <person name="Bayburt H."/>
            <person name="Baek J.H."/>
            <person name="Jeon C.O."/>
        </authorList>
    </citation>
    <scope>NUCLEOTIDE SEQUENCE [LARGE SCALE GENOMIC DNA]</scope>
    <source>
        <strain evidence="2 3">KCCM 90028</strain>
    </source>
</reference>
<keyword evidence="3" id="KW-1185">Reference proteome</keyword>
<dbReference type="InterPro" id="IPR028973">
    <property type="entry name" value="PhnB-like"/>
</dbReference>
<dbReference type="PANTHER" id="PTHR33990:SF1">
    <property type="entry name" value="PROTEIN YJDN"/>
    <property type="match status" value="1"/>
</dbReference>